<evidence type="ECO:0000259" key="1">
    <source>
        <dbReference type="Pfam" id="PF01261"/>
    </source>
</evidence>
<gene>
    <name evidence="2" type="ORF">B4O97_13690</name>
</gene>
<proteinExistence type="predicted"/>
<dbReference type="Gene3D" id="3.20.20.150">
    <property type="entry name" value="Divalent-metal-dependent TIM barrel enzymes"/>
    <property type="match status" value="1"/>
</dbReference>
<comment type="caution">
    <text evidence="2">The sequence shown here is derived from an EMBL/GenBank/DDBJ whole genome shotgun (WGS) entry which is preliminary data.</text>
</comment>
<evidence type="ECO:0000313" key="3">
    <source>
        <dbReference type="Proteomes" id="UP000192343"/>
    </source>
</evidence>
<dbReference type="SUPFAM" id="SSF51658">
    <property type="entry name" value="Xylose isomerase-like"/>
    <property type="match status" value="1"/>
</dbReference>
<dbReference type="PANTHER" id="PTHR12110">
    <property type="entry name" value="HYDROXYPYRUVATE ISOMERASE"/>
    <property type="match status" value="1"/>
</dbReference>
<dbReference type="AlphaFoldDB" id="A0A1Y1RWU4"/>
<dbReference type="STRING" id="1963862.B4O97_13690"/>
<dbReference type="InterPro" id="IPR013022">
    <property type="entry name" value="Xyl_isomerase-like_TIM-brl"/>
</dbReference>
<reference evidence="2 3" key="1">
    <citation type="submission" date="2017-03" db="EMBL/GenBank/DDBJ databases">
        <title>Draft Genome sequence of Marispirochaeta sp. strain JC444.</title>
        <authorList>
            <person name="Shivani Y."/>
            <person name="Subhash Y."/>
            <person name="Sasikala C."/>
            <person name="Ramana C."/>
        </authorList>
    </citation>
    <scope>NUCLEOTIDE SEQUENCE [LARGE SCALE GENOMIC DNA]</scope>
    <source>
        <strain evidence="2 3">JC444</strain>
    </source>
</reference>
<name>A0A1Y1RWU4_9SPIO</name>
<dbReference type="OrthoDB" id="9814946at2"/>
<dbReference type="Proteomes" id="UP000192343">
    <property type="component" value="Unassembled WGS sequence"/>
</dbReference>
<protein>
    <recommendedName>
        <fullName evidence="1">Xylose isomerase-like TIM barrel domain-containing protein</fullName>
    </recommendedName>
</protein>
<dbReference type="Pfam" id="PF01261">
    <property type="entry name" value="AP_endonuc_2"/>
    <property type="match status" value="1"/>
</dbReference>
<dbReference type="InterPro" id="IPR036237">
    <property type="entry name" value="Xyl_isomerase-like_sf"/>
</dbReference>
<evidence type="ECO:0000313" key="2">
    <source>
        <dbReference type="EMBL" id="ORC34128.1"/>
    </source>
</evidence>
<dbReference type="RefSeq" id="WP_083051641.1">
    <property type="nucleotide sequence ID" value="NZ_MWQY01000015.1"/>
</dbReference>
<feature type="domain" description="Xylose isomerase-like TIM barrel" evidence="1">
    <location>
        <begin position="23"/>
        <end position="262"/>
    </location>
</feature>
<keyword evidence="3" id="KW-1185">Reference proteome</keyword>
<dbReference type="PANTHER" id="PTHR12110:SF21">
    <property type="entry name" value="XYLOSE ISOMERASE-LIKE TIM BARREL DOMAIN-CONTAINING PROTEIN"/>
    <property type="match status" value="1"/>
</dbReference>
<organism evidence="2 3">
    <name type="scientific">Marispirochaeta aestuarii</name>
    <dbReference type="NCBI Taxonomy" id="1963862"/>
    <lineage>
        <taxon>Bacteria</taxon>
        <taxon>Pseudomonadati</taxon>
        <taxon>Spirochaetota</taxon>
        <taxon>Spirochaetia</taxon>
        <taxon>Spirochaetales</taxon>
        <taxon>Spirochaetaceae</taxon>
        <taxon>Marispirochaeta</taxon>
    </lineage>
</organism>
<dbReference type="EMBL" id="MWQY01000015">
    <property type="protein sequence ID" value="ORC34128.1"/>
    <property type="molecule type" value="Genomic_DNA"/>
</dbReference>
<sequence length="272" mass="29714">MRIGCCTNMLAREGDSVGQWAIEDIADFGYEYLDLPVAQMMELDDGEFGKLKQRIQASGLECEACNNLFPASIKITGPSVDLSAVRNYLDTAIRRVEELGAKLICFGSSGARNIPAGFPVSAAWEQMVSICRIIDEYVSPGNITIVIEPLNRGESNIVNSAAEGYELSRAADRKSIQLLVDYYHLALENESVDIILKAGKSVRHCHISNPDGRSFPSGKDGAVYDDFLRALGKIGYTGRLSAEAFTSDFTRDGREALRFLKERTSLIEAGGA</sequence>
<dbReference type="InterPro" id="IPR050312">
    <property type="entry name" value="IolE/XylAMocC-like"/>
</dbReference>
<accession>A0A1Y1RWU4</accession>